<dbReference type="OrthoDB" id="413361at2759"/>
<dbReference type="AlphaFoldDB" id="A0A6A3P348"/>
<dbReference type="SUPFAM" id="SSF56672">
    <property type="entry name" value="DNA/RNA polymerases"/>
    <property type="match status" value="1"/>
</dbReference>
<dbReference type="InterPro" id="IPR043502">
    <property type="entry name" value="DNA/RNA_pol_sf"/>
</dbReference>
<sequence length="151" mass="16950">MVIPKEILKMLGVEHDEDVVLELKKALYGLKQAGRLWNRLMHKTLVEIGQQQSAVNAFFEKLEEFSFKDLGRASEFLGMQVVDDDEHGYDLDQEVMILETLKDHGMEKSNGVQIPIGPDWNEVRGSEGEKLPVTGSGDIISVRELQSLVGV</sequence>
<organism evidence="1 2">
    <name type="scientific">Phytophthora rubi</name>
    <dbReference type="NCBI Taxonomy" id="129364"/>
    <lineage>
        <taxon>Eukaryota</taxon>
        <taxon>Sar</taxon>
        <taxon>Stramenopiles</taxon>
        <taxon>Oomycota</taxon>
        <taxon>Peronosporomycetes</taxon>
        <taxon>Peronosporales</taxon>
        <taxon>Peronosporaceae</taxon>
        <taxon>Phytophthora</taxon>
    </lineage>
</organism>
<evidence type="ECO:0000313" key="2">
    <source>
        <dbReference type="Proteomes" id="UP000435112"/>
    </source>
</evidence>
<comment type="caution">
    <text evidence="1">The sequence shown here is derived from an EMBL/GenBank/DDBJ whole genome shotgun (WGS) entry which is preliminary data.</text>
</comment>
<name>A0A6A3P348_9STRA</name>
<dbReference type="Proteomes" id="UP000435112">
    <property type="component" value="Unassembled WGS sequence"/>
</dbReference>
<proteinExistence type="predicted"/>
<accession>A0A6A3P348</accession>
<reference evidence="1 2" key="1">
    <citation type="submission" date="2018-09" db="EMBL/GenBank/DDBJ databases">
        <title>Genomic investigation of the strawberry pathogen Phytophthora fragariae indicates pathogenicity is determined by transcriptional variation in three key races.</title>
        <authorList>
            <person name="Adams T.M."/>
            <person name="Armitage A.D."/>
            <person name="Sobczyk M.K."/>
            <person name="Bates H.J."/>
            <person name="Dunwell J.M."/>
            <person name="Nellist C.F."/>
            <person name="Harrison R.J."/>
        </authorList>
    </citation>
    <scope>NUCLEOTIDE SEQUENCE [LARGE SCALE GENOMIC DNA]</scope>
    <source>
        <strain evidence="1 2">SCRP324</strain>
    </source>
</reference>
<protein>
    <recommendedName>
        <fullName evidence="3">Reverse transcriptase Ty1/copia-type domain-containing protein</fullName>
    </recommendedName>
</protein>
<evidence type="ECO:0008006" key="3">
    <source>
        <dbReference type="Google" id="ProtNLM"/>
    </source>
</evidence>
<evidence type="ECO:0000313" key="1">
    <source>
        <dbReference type="EMBL" id="KAE9047045.1"/>
    </source>
</evidence>
<dbReference type="EMBL" id="QXFU01000036">
    <property type="protein sequence ID" value="KAE9047045.1"/>
    <property type="molecule type" value="Genomic_DNA"/>
</dbReference>
<gene>
    <name evidence="1" type="ORF">PR002_g1253</name>
</gene>